<dbReference type="EMBL" id="UXUI01007285">
    <property type="protein sequence ID" value="VDD86764.1"/>
    <property type="molecule type" value="Genomic_DNA"/>
</dbReference>
<reference evidence="1 2" key="2">
    <citation type="submission" date="2018-10" db="EMBL/GenBank/DDBJ databases">
        <authorList>
            <consortium name="Pathogen Informatics"/>
        </authorList>
    </citation>
    <scope>NUCLEOTIDE SEQUENCE [LARGE SCALE GENOMIC DNA]</scope>
</reference>
<evidence type="ECO:0000313" key="3">
    <source>
        <dbReference type="WBParaSite" id="EVEC_0000220301-mRNA-1"/>
    </source>
</evidence>
<proteinExistence type="predicted"/>
<accession>A0A0N4UXE4</accession>
<name>A0A0N4UXE4_ENTVE</name>
<evidence type="ECO:0000313" key="1">
    <source>
        <dbReference type="EMBL" id="VDD86764.1"/>
    </source>
</evidence>
<dbReference type="WBParaSite" id="EVEC_0000220301-mRNA-1">
    <property type="protein sequence ID" value="EVEC_0000220301-mRNA-1"/>
    <property type="gene ID" value="EVEC_0000220301"/>
</dbReference>
<sequence>MNVKKVNARRLLSFLAWDFHHTVRITVQHLFATVLSCTQDQVRFFHSLELKFLMQF</sequence>
<dbReference type="AlphaFoldDB" id="A0A0N4UXE4"/>
<dbReference type="Proteomes" id="UP000274131">
    <property type="component" value="Unassembled WGS sequence"/>
</dbReference>
<evidence type="ECO:0000313" key="2">
    <source>
        <dbReference type="Proteomes" id="UP000274131"/>
    </source>
</evidence>
<gene>
    <name evidence="1" type="ORF">EVEC_LOCUS1907</name>
</gene>
<keyword evidence="2" id="KW-1185">Reference proteome</keyword>
<protein>
    <submittedName>
        <fullName evidence="1 3">Uncharacterized protein</fullName>
    </submittedName>
</protein>
<reference evidence="3" key="1">
    <citation type="submission" date="2017-02" db="UniProtKB">
        <authorList>
            <consortium name="WormBaseParasite"/>
        </authorList>
    </citation>
    <scope>IDENTIFICATION</scope>
</reference>
<organism evidence="3">
    <name type="scientific">Enterobius vermicularis</name>
    <name type="common">Human pinworm</name>
    <dbReference type="NCBI Taxonomy" id="51028"/>
    <lineage>
        <taxon>Eukaryota</taxon>
        <taxon>Metazoa</taxon>
        <taxon>Ecdysozoa</taxon>
        <taxon>Nematoda</taxon>
        <taxon>Chromadorea</taxon>
        <taxon>Rhabditida</taxon>
        <taxon>Spirurina</taxon>
        <taxon>Oxyuridomorpha</taxon>
        <taxon>Oxyuroidea</taxon>
        <taxon>Oxyuridae</taxon>
        <taxon>Enterobius</taxon>
    </lineage>
</organism>